<keyword evidence="4" id="KW-0378">Hydrolase</keyword>
<evidence type="ECO:0000256" key="8">
    <source>
        <dbReference type="ARBA" id="ARBA00050061"/>
    </source>
</evidence>
<dbReference type="SUPFAM" id="SSF53187">
    <property type="entry name" value="Zn-dependent exopeptidases"/>
    <property type="match status" value="1"/>
</dbReference>
<evidence type="ECO:0000256" key="7">
    <source>
        <dbReference type="ARBA" id="ARBA00050021"/>
    </source>
</evidence>
<dbReference type="PANTHER" id="PTHR11963:SF23">
    <property type="entry name" value="CYTOSOL AMINOPEPTIDASE"/>
    <property type="match status" value="1"/>
</dbReference>
<organism evidence="11 12">
    <name type="scientific">Paenibacillus residui</name>
    <dbReference type="NCBI Taxonomy" id="629724"/>
    <lineage>
        <taxon>Bacteria</taxon>
        <taxon>Bacillati</taxon>
        <taxon>Bacillota</taxon>
        <taxon>Bacilli</taxon>
        <taxon>Bacillales</taxon>
        <taxon>Paenibacillaceae</taxon>
        <taxon>Paenibacillus</taxon>
    </lineage>
</organism>
<gene>
    <name evidence="11" type="ORF">ACFQ03_12120</name>
</gene>
<feature type="compositionally biased region" description="Polar residues" evidence="9">
    <location>
        <begin position="114"/>
        <end position="129"/>
    </location>
</feature>
<dbReference type="InterPro" id="IPR043472">
    <property type="entry name" value="Macro_dom-like"/>
</dbReference>
<dbReference type="Gene3D" id="3.40.630.10">
    <property type="entry name" value="Zn peptidases"/>
    <property type="match status" value="1"/>
</dbReference>
<dbReference type="Proteomes" id="UP001597120">
    <property type="component" value="Unassembled WGS sequence"/>
</dbReference>
<evidence type="ECO:0000256" key="9">
    <source>
        <dbReference type="SAM" id="MobiDB-lite"/>
    </source>
</evidence>
<dbReference type="PRINTS" id="PR00481">
    <property type="entry name" value="LAMNOPPTDASE"/>
</dbReference>
<dbReference type="CDD" id="cd00433">
    <property type="entry name" value="Peptidase_M17"/>
    <property type="match status" value="1"/>
</dbReference>
<dbReference type="Pfam" id="PF00883">
    <property type="entry name" value="Peptidase_M17"/>
    <property type="match status" value="1"/>
</dbReference>
<evidence type="ECO:0000313" key="11">
    <source>
        <dbReference type="EMBL" id="MFD0869898.1"/>
    </source>
</evidence>
<keyword evidence="2 11" id="KW-0031">Aminopeptidase</keyword>
<feature type="domain" description="Cytosol aminopeptidase" evidence="10">
    <location>
        <begin position="366"/>
        <end position="373"/>
    </location>
</feature>
<evidence type="ECO:0000256" key="4">
    <source>
        <dbReference type="ARBA" id="ARBA00022801"/>
    </source>
</evidence>
<evidence type="ECO:0000313" key="12">
    <source>
        <dbReference type="Proteomes" id="UP001597120"/>
    </source>
</evidence>
<reference evidence="12" key="1">
    <citation type="journal article" date="2019" name="Int. J. Syst. Evol. Microbiol.">
        <title>The Global Catalogue of Microorganisms (GCM) 10K type strain sequencing project: providing services to taxonomists for standard genome sequencing and annotation.</title>
        <authorList>
            <consortium name="The Broad Institute Genomics Platform"/>
            <consortium name="The Broad Institute Genome Sequencing Center for Infectious Disease"/>
            <person name="Wu L."/>
            <person name="Ma J."/>
        </authorList>
    </citation>
    <scope>NUCLEOTIDE SEQUENCE [LARGE SCALE GENOMIC DNA]</scope>
    <source>
        <strain evidence="12">CCUG 57263</strain>
    </source>
</reference>
<dbReference type="Pfam" id="PF02789">
    <property type="entry name" value="Peptidase_M17_N"/>
    <property type="match status" value="1"/>
</dbReference>
<feature type="region of interest" description="Disordered" evidence="9">
    <location>
        <begin position="105"/>
        <end position="129"/>
    </location>
</feature>
<dbReference type="InterPro" id="IPR008283">
    <property type="entry name" value="Peptidase_M17_N"/>
</dbReference>
<keyword evidence="3" id="KW-0645">Protease</keyword>
<proteinExistence type="inferred from homology"/>
<dbReference type="GO" id="GO:0004177">
    <property type="term" value="F:aminopeptidase activity"/>
    <property type="evidence" value="ECO:0007669"/>
    <property type="project" value="UniProtKB-KW"/>
</dbReference>
<evidence type="ECO:0000256" key="1">
    <source>
        <dbReference type="ARBA" id="ARBA00009528"/>
    </source>
</evidence>
<dbReference type="InterPro" id="IPR000819">
    <property type="entry name" value="Peptidase_M17_C"/>
</dbReference>
<protein>
    <recommendedName>
        <fullName evidence="7">Probable cytosol aminopeptidase</fullName>
    </recommendedName>
    <alternativeName>
        <fullName evidence="8">Leucine aminopeptidase</fullName>
    </alternativeName>
    <alternativeName>
        <fullName evidence="5">Leucyl aminopeptidase</fullName>
    </alternativeName>
</protein>
<comment type="function">
    <text evidence="6">Presumably involved in the processing and regular turnover of intracellular proteins. Catalyzes the removal of unsubstituted N-terminal amino acids from various peptides.</text>
</comment>
<accession>A0ABW3DC90</accession>
<dbReference type="PROSITE" id="PS00631">
    <property type="entry name" value="CYTOSOL_AP"/>
    <property type="match status" value="1"/>
</dbReference>
<evidence type="ECO:0000256" key="3">
    <source>
        <dbReference type="ARBA" id="ARBA00022670"/>
    </source>
</evidence>
<dbReference type="InterPro" id="IPR011356">
    <property type="entry name" value="Leucine_aapep/pepB"/>
</dbReference>
<evidence type="ECO:0000256" key="2">
    <source>
        <dbReference type="ARBA" id="ARBA00022438"/>
    </source>
</evidence>
<evidence type="ECO:0000256" key="5">
    <source>
        <dbReference type="ARBA" id="ARBA00033172"/>
    </source>
</evidence>
<sequence>MKITVGNEQSAEVIVHLCRESDGDPVPGVKLRPHARKRGAVTWLYSRDQQPHDLIIGLGPDEGISAERIREAAGNAVRAISKEGFKTVAVRLDRLAERFSAFSAPAGQAGGSAELNSAETGSANGTEGSIPAVSTSAAWSMTVEDLVAAWAEGWRLGSYTFDLYKSNKSSRSVEHLHLILPAGACTAQDLEPALKQASIRAEGTMLARDLCNEPPNVLHPESLVERVMEHFAELPVGVRIYRDEELERLQMNGLLTVGLGSRYKPALIELSYATDPQLPLIALVGKGITFDMGGMNIKSGRDLSDARFDMGGACAVLGAMDMISRSGIQANVTALIATADNMPDARAFVPSTVITYPNGITVQVGNTDAEGRLVLADALLHADRLGAREIVDIATLTGNVGQALGLKMAGAWGDRPFIETLAAIGEKNGDRIWPMPLIDEYEEQLHSDYADMNNISHSPYGGAIVAALFLRRFVDKASRWVHIDMANTVQVASANGYYTAGATGYGARLLADFVASRVEAARQPKA</sequence>
<dbReference type="PANTHER" id="PTHR11963">
    <property type="entry name" value="LEUCINE AMINOPEPTIDASE-RELATED"/>
    <property type="match status" value="1"/>
</dbReference>
<dbReference type="Gene3D" id="3.40.220.10">
    <property type="entry name" value="Leucine Aminopeptidase, subunit E, domain 1"/>
    <property type="match status" value="1"/>
</dbReference>
<comment type="caution">
    <text evidence="11">The sequence shown here is derived from an EMBL/GenBank/DDBJ whole genome shotgun (WGS) entry which is preliminary data.</text>
</comment>
<evidence type="ECO:0000259" key="10">
    <source>
        <dbReference type="PROSITE" id="PS00631"/>
    </source>
</evidence>
<evidence type="ECO:0000256" key="6">
    <source>
        <dbReference type="ARBA" id="ARBA00049972"/>
    </source>
</evidence>
<keyword evidence="12" id="KW-1185">Reference proteome</keyword>
<name>A0ABW3DC90_9BACL</name>
<dbReference type="EMBL" id="JBHTIU010000039">
    <property type="protein sequence ID" value="MFD0869898.1"/>
    <property type="molecule type" value="Genomic_DNA"/>
</dbReference>
<comment type="similarity">
    <text evidence="1">Belongs to the peptidase M17 family.</text>
</comment>
<dbReference type="SUPFAM" id="SSF52949">
    <property type="entry name" value="Macro domain-like"/>
    <property type="match status" value="1"/>
</dbReference>